<protein>
    <submittedName>
        <fullName evidence="2">Uncharacterized protein</fullName>
    </submittedName>
</protein>
<sequence>MRYLEISIAVWIKLFQIALAFAPAIVVANSEFLRTRVAGLIACSTGLFANGNSPIS</sequence>
<organism evidence="2">
    <name type="scientific">Ligilactobacillus agilis</name>
    <dbReference type="NCBI Taxonomy" id="1601"/>
    <lineage>
        <taxon>Bacteria</taxon>
        <taxon>Bacillati</taxon>
        <taxon>Bacillota</taxon>
        <taxon>Bacilli</taxon>
        <taxon>Lactobacillales</taxon>
        <taxon>Lactobacillaceae</taxon>
        <taxon>Ligilactobacillus</taxon>
    </lineage>
</organism>
<keyword evidence="1" id="KW-0812">Transmembrane</keyword>
<evidence type="ECO:0000256" key="1">
    <source>
        <dbReference type="SAM" id="Phobius"/>
    </source>
</evidence>
<dbReference type="Proteomes" id="UP000494265">
    <property type="component" value="Unassembled WGS sequence"/>
</dbReference>
<accession>A0A6F9XQ35</accession>
<gene>
    <name evidence="2" type="ORF">SY212_23370</name>
</gene>
<feature type="transmembrane region" description="Helical" evidence="1">
    <location>
        <begin position="6"/>
        <end position="28"/>
    </location>
</feature>
<keyword evidence="1" id="KW-0472">Membrane</keyword>
<name>A0A6F9XQ35_9LACO</name>
<dbReference type="AlphaFoldDB" id="A0A6F9XQ35"/>
<comment type="caution">
    <text evidence="2">The sequence shown here is derived from an EMBL/GenBank/DDBJ whole genome shotgun (WGS) entry which is preliminary data.</text>
</comment>
<reference evidence="2" key="1">
    <citation type="submission" date="2019-10" db="EMBL/GenBank/DDBJ databases">
        <title>Lactobacillus agilis SY212 Whole Genome Sequencing Project.</title>
        <authorList>
            <person name="Suzuki S."/>
            <person name="Endo A."/>
            <person name="Maeno S."/>
            <person name="Shiwa Y."/>
            <person name="Matsutani M."/>
            <person name="Kajikawa A."/>
        </authorList>
    </citation>
    <scope>NUCLEOTIDE SEQUENCE</scope>
    <source>
        <strain evidence="2">SY212</strain>
    </source>
</reference>
<evidence type="ECO:0000313" key="2">
    <source>
        <dbReference type="EMBL" id="GET07307.1"/>
    </source>
</evidence>
<keyword evidence="1" id="KW-1133">Transmembrane helix</keyword>
<dbReference type="EMBL" id="BLAM01000233">
    <property type="protein sequence ID" value="GET07307.1"/>
    <property type="molecule type" value="Genomic_DNA"/>
</dbReference>
<proteinExistence type="predicted"/>